<sequence length="123" mass="13004">MEILLSLLVGVLMSVSVWMLLSRNLVKFLFGLVLISNVANLIIFKVGGLTVGAPALITDGGSAEYANSLPQALVLTAIVIGFGLVSFTLVLAHKAYQAIGTLNVDEMTLAEKRQDPADSEKSS</sequence>
<evidence type="ECO:0000256" key="2">
    <source>
        <dbReference type="ARBA" id="ARBA00010388"/>
    </source>
</evidence>
<evidence type="ECO:0000256" key="5">
    <source>
        <dbReference type="ARBA" id="ARBA00022989"/>
    </source>
</evidence>
<dbReference type="OrthoDB" id="9799219at2"/>
<feature type="transmembrane region" description="Helical" evidence="7">
    <location>
        <begin position="72"/>
        <end position="92"/>
    </location>
</feature>
<keyword evidence="3" id="KW-1003">Cell membrane</keyword>
<dbReference type="Pfam" id="PF00420">
    <property type="entry name" value="Oxidored_q2"/>
    <property type="match status" value="1"/>
</dbReference>
<dbReference type="PANTHER" id="PTHR34583">
    <property type="entry name" value="ANTIPORTER SUBUNIT MNHC2-RELATED"/>
    <property type="match status" value="1"/>
</dbReference>
<protein>
    <submittedName>
        <fullName evidence="8">Cation:proton antiporter</fullName>
    </submittedName>
</protein>
<comment type="subcellular location">
    <subcellularLocation>
        <location evidence="1">Cell membrane</location>
        <topology evidence="1">Multi-pass membrane protein</topology>
    </subcellularLocation>
</comment>
<keyword evidence="6 7" id="KW-0472">Membrane</keyword>
<dbReference type="GO" id="GO:0005886">
    <property type="term" value="C:plasma membrane"/>
    <property type="evidence" value="ECO:0007669"/>
    <property type="project" value="UniProtKB-SubCell"/>
</dbReference>
<evidence type="ECO:0000313" key="8">
    <source>
        <dbReference type="EMBL" id="PWR00646.1"/>
    </source>
</evidence>
<feature type="transmembrane region" description="Helical" evidence="7">
    <location>
        <begin position="6"/>
        <end position="21"/>
    </location>
</feature>
<dbReference type="InterPro" id="IPR039428">
    <property type="entry name" value="NUOK/Mnh_C1-like"/>
</dbReference>
<organism evidence="8 9">
    <name type="scientific">Leucothrix pacifica</name>
    <dbReference type="NCBI Taxonomy" id="1247513"/>
    <lineage>
        <taxon>Bacteria</taxon>
        <taxon>Pseudomonadati</taxon>
        <taxon>Pseudomonadota</taxon>
        <taxon>Gammaproteobacteria</taxon>
        <taxon>Thiotrichales</taxon>
        <taxon>Thiotrichaceae</taxon>
        <taxon>Leucothrix</taxon>
    </lineage>
</organism>
<evidence type="ECO:0000256" key="4">
    <source>
        <dbReference type="ARBA" id="ARBA00022692"/>
    </source>
</evidence>
<keyword evidence="5 7" id="KW-1133">Transmembrane helix</keyword>
<name>A0A317CPP1_9GAMM</name>
<evidence type="ECO:0000256" key="1">
    <source>
        <dbReference type="ARBA" id="ARBA00004651"/>
    </source>
</evidence>
<evidence type="ECO:0000256" key="6">
    <source>
        <dbReference type="ARBA" id="ARBA00023136"/>
    </source>
</evidence>
<evidence type="ECO:0000313" key="9">
    <source>
        <dbReference type="Proteomes" id="UP000245539"/>
    </source>
</evidence>
<dbReference type="RefSeq" id="WP_109835627.1">
    <property type="nucleotide sequence ID" value="NZ_QGKM01000001.1"/>
</dbReference>
<evidence type="ECO:0000256" key="3">
    <source>
        <dbReference type="ARBA" id="ARBA00022475"/>
    </source>
</evidence>
<dbReference type="AlphaFoldDB" id="A0A317CPP1"/>
<evidence type="ECO:0000256" key="7">
    <source>
        <dbReference type="SAM" id="Phobius"/>
    </source>
</evidence>
<accession>A0A317CPP1</accession>
<keyword evidence="4 7" id="KW-0812">Transmembrane</keyword>
<feature type="transmembrane region" description="Helical" evidence="7">
    <location>
        <begin position="28"/>
        <end position="52"/>
    </location>
</feature>
<dbReference type="EMBL" id="QGKM01000001">
    <property type="protein sequence ID" value="PWR00646.1"/>
    <property type="molecule type" value="Genomic_DNA"/>
</dbReference>
<dbReference type="InterPro" id="IPR050601">
    <property type="entry name" value="CPA3_antiporter_subunitC"/>
</dbReference>
<proteinExistence type="inferred from homology"/>
<dbReference type="Proteomes" id="UP000245539">
    <property type="component" value="Unassembled WGS sequence"/>
</dbReference>
<dbReference type="Gene3D" id="1.10.287.3510">
    <property type="match status" value="1"/>
</dbReference>
<comment type="similarity">
    <text evidence="2">Belongs to the CPA3 antiporters (TC 2.A.63) subunit C family.</text>
</comment>
<reference evidence="8 9" key="1">
    <citation type="submission" date="2018-05" db="EMBL/GenBank/DDBJ databases">
        <title>Leucothrix arctica sp. nov., isolated from Arctic seawater.</title>
        <authorList>
            <person name="Choi A."/>
            <person name="Baek K."/>
        </authorList>
    </citation>
    <scope>NUCLEOTIDE SEQUENCE [LARGE SCALE GENOMIC DNA]</scope>
    <source>
        <strain evidence="8 9">JCM 18388</strain>
    </source>
</reference>
<keyword evidence="9" id="KW-1185">Reference proteome</keyword>
<comment type="caution">
    <text evidence="8">The sequence shown here is derived from an EMBL/GenBank/DDBJ whole genome shotgun (WGS) entry which is preliminary data.</text>
</comment>
<gene>
    <name evidence="8" type="ORF">DKW60_00110</name>
</gene>
<dbReference type="PANTHER" id="PTHR34583:SF2">
    <property type="entry name" value="ANTIPORTER SUBUNIT MNHC2-RELATED"/>
    <property type="match status" value="1"/>
</dbReference>